<gene>
    <name evidence="1" type="ORF">E2C01_070787</name>
</gene>
<evidence type="ECO:0000313" key="1">
    <source>
        <dbReference type="EMBL" id="MPC76377.1"/>
    </source>
</evidence>
<keyword evidence="2" id="KW-1185">Reference proteome</keyword>
<organism evidence="1 2">
    <name type="scientific">Portunus trituberculatus</name>
    <name type="common">Swimming crab</name>
    <name type="synonym">Neptunus trituberculatus</name>
    <dbReference type="NCBI Taxonomy" id="210409"/>
    <lineage>
        <taxon>Eukaryota</taxon>
        <taxon>Metazoa</taxon>
        <taxon>Ecdysozoa</taxon>
        <taxon>Arthropoda</taxon>
        <taxon>Crustacea</taxon>
        <taxon>Multicrustacea</taxon>
        <taxon>Malacostraca</taxon>
        <taxon>Eumalacostraca</taxon>
        <taxon>Eucarida</taxon>
        <taxon>Decapoda</taxon>
        <taxon>Pleocyemata</taxon>
        <taxon>Brachyura</taxon>
        <taxon>Eubrachyura</taxon>
        <taxon>Portunoidea</taxon>
        <taxon>Portunidae</taxon>
        <taxon>Portuninae</taxon>
        <taxon>Portunus</taxon>
    </lineage>
</organism>
<protein>
    <submittedName>
        <fullName evidence="1">Uncharacterized protein</fullName>
    </submittedName>
</protein>
<proteinExistence type="predicted"/>
<dbReference type="Proteomes" id="UP000324222">
    <property type="component" value="Unassembled WGS sequence"/>
</dbReference>
<name>A0A5B7I4J4_PORTR</name>
<dbReference type="AlphaFoldDB" id="A0A5B7I4J4"/>
<sequence>MMVIDHLLHPTTLKDILKEYPQFAPKLKDGYAIRGGRVTGYRVVRYRSSGPRNADSPYLYFRA</sequence>
<evidence type="ECO:0000313" key="2">
    <source>
        <dbReference type="Proteomes" id="UP000324222"/>
    </source>
</evidence>
<reference evidence="1 2" key="1">
    <citation type="submission" date="2019-05" db="EMBL/GenBank/DDBJ databases">
        <title>Another draft genome of Portunus trituberculatus and its Hox gene families provides insights of decapod evolution.</title>
        <authorList>
            <person name="Jeong J.-H."/>
            <person name="Song I."/>
            <person name="Kim S."/>
            <person name="Choi T."/>
            <person name="Kim D."/>
            <person name="Ryu S."/>
            <person name="Kim W."/>
        </authorList>
    </citation>
    <scope>NUCLEOTIDE SEQUENCE [LARGE SCALE GENOMIC DNA]</scope>
    <source>
        <tissue evidence="1">Muscle</tissue>
    </source>
</reference>
<comment type="caution">
    <text evidence="1">The sequence shown here is derived from an EMBL/GenBank/DDBJ whole genome shotgun (WGS) entry which is preliminary data.</text>
</comment>
<accession>A0A5B7I4J4</accession>
<dbReference type="EMBL" id="VSRR010043213">
    <property type="protein sequence ID" value="MPC76377.1"/>
    <property type="molecule type" value="Genomic_DNA"/>
</dbReference>